<evidence type="ECO:0000313" key="1">
    <source>
        <dbReference type="EMBL" id="KAK2575150.1"/>
    </source>
</evidence>
<organism evidence="1 2">
    <name type="scientific">Odynerus spinipes</name>
    <dbReference type="NCBI Taxonomy" id="1348599"/>
    <lineage>
        <taxon>Eukaryota</taxon>
        <taxon>Metazoa</taxon>
        <taxon>Ecdysozoa</taxon>
        <taxon>Arthropoda</taxon>
        <taxon>Hexapoda</taxon>
        <taxon>Insecta</taxon>
        <taxon>Pterygota</taxon>
        <taxon>Neoptera</taxon>
        <taxon>Endopterygota</taxon>
        <taxon>Hymenoptera</taxon>
        <taxon>Apocrita</taxon>
        <taxon>Aculeata</taxon>
        <taxon>Vespoidea</taxon>
        <taxon>Vespidae</taxon>
        <taxon>Eumeninae</taxon>
        <taxon>Odynerus</taxon>
    </lineage>
</organism>
<dbReference type="EMBL" id="JAIFRP010004518">
    <property type="protein sequence ID" value="KAK2575150.1"/>
    <property type="molecule type" value="Genomic_DNA"/>
</dbReference>
<proteinExistence type="predicted"/>
<gene>
    <name evidence="1" type="ORF">KPH14_001035</name>
</gene>
<feature type="non-terminal residue" evidence="1">
    <location>
        <position position="66"/>
    </location>
</feature>
<keyword evidence="2" id="KW-1185">Reference proteome</keyword>
<evidence type="ECO:0000313" key="2">
    <source>
        <dbReference type="Proteomes" id="UP001258017"/>
    </source>
</evidence>
<reference evidence="1" key="2">
    <citation type="journal article" date="2023" name="Commun. Biol.">
        <title>Intrasexual cuticular hydrocarbon dimorphism in a wasp sheds light on hydrocarbon biosynthesis genes in Hymenoptera.</title>
        <authorList>
            <person name="Moris V.C."/>
            <person name="Podsiadlowski L."/>
            <person name="Martin S."/>
            <person name="Oeyen J.P."/>
            <person name="Donath A."/>
            <person name="Petersen M."/>
            <person name="Wilbrandt J."/>
            <person name="Misof B."/>
            <person name="Liedtke D."/>
            <person name="Thamm M."/>
            <person name="Scheiner R."/>
            <person name="Schmitt T."/>
            <person name="Niehuis O."/>
        </authorList>
    </citation>
    <scope>NUCLEOTIDE SEQUENCE</scope>
    <source>
        <strain evidence="1">GBR_01_08_01A</strain>
    </source>
</reference>
<dbReference type="AlphaFoldDB" id="A0AAD9VIP9"/>
<dbReference type="Proteomes" id="UP001258017">
    <property type="component" value="Unassembled WGS sequence"/>
</dbReference>
<reference evidence="1" key="1">
    <citation type="submission" date="2021-08" db="EMBL/GenBank/DDBJ databases">
        <authorList>
            <person name="Misof B."/>
            <person name="Oliver O."/>
            <person name="Podsiadlowski L."/>
            <person name="Donath A."/>
            <person name="Peters R."/>
            <person name="Mayer C."/>
            <person name="Rust J."/>
            <person name="Gunkel S."/>
            <person name="Lesny P."/>
            <person name="Martin S."/>
            <person name="Oeyen J.P."/>
            <person name="Petersen M."/>
            <person name="Panagiotis P."/>
            <person name="Wilbrandt J."/>
            <person name="Tanja T."/>
        </authorList>
    </citation>
    <scope>NUCLEOTIDE SEQUENCE</scope>
    <source>
        <strain evidence="1">GBR_01_08_01A</strain>
        <tissue evidence="1">Thorax + abdomen</tissue>
    </source>
</reference>
<sequence length="66" mass="6983">MLLDVVPILKIVRDDVKRTSPVAVAERPKFSCRTLTPVAAMTFAGVVVSDEVMLGGDWGGAATAPR</sequence>
<name>A0AAD9VIP9_9HYME</name>
<protein>
    <submittedName>
        <fullName evidence="1">Uncharacterized protein</fullName>
    </submittedName>
</protein>
<accession>A0AAD9VIP9</accession>
<comment type="caution">
    <text evidence="1">The sequence shown here is derived from an EMBL/GenBank/DDBJ whole genome shotgun (WGS) entry which is preliminary data.</text>
</comment>